<keyword evidence="2" id="KW-1185">Reference proteome</keyword>
<dbReference type="AlphaFoldDB" id="A0A226H9D9"/>
<dbReference type="Proteomes" id="UP000198345">
    <property type="component" value="Unassembled WGS sequence"/>
</dbReference>
<evidence type="ECO:0000313" key="1">
    <source>
        <dbReference type="EMBL" id="OXA90040.1"/>
    </source>
</evidence>
<name>A0A226H9D9_9FLAO</name>
<organism evidence="1 2">
    <name type="scientific">Flavobacterium hercynium</name>
    <dbReference type="NCBI Taxonomy" id="387094"/>
    <lineage>
        <taxon>Bacteria</taxon>
        <taxon>Pseudomonadati</taxon>
        <taxon>Bacteroidota</taxon>
        <taxon>Flavobacteriia</taxon>
        <taxon>Flavobacteriales</taxon>
        <taxon>Flavobacteriaceae</taxon>
        <taxon>Flavobacterium</taxon>
    </lineage>
</organism>
<protein>
    <submittedName>
        <fullName evidence="1">Uncharacterized protein</fullName>
    </submittedName>
</protein>
<dbReference type="RefSeq" id="WP_089050394.1">
    <property type="nucleotide sequence ID" value="NZ_FXTV01000004.1"/>
</dbReference>
<comment type="caution">
    <text evidence="1">The sequence shown here is derived from an EMBL/GenBank/DDBJ whole genome shotgun (WGS) entry which is preliminary data.</text>
</comment>
<dbReference type="EMBL" id="MUGW01000026">
    <property type="protein sequence ID" value="OXA90040.1"/>
    <property type="molecule type" value="Genomic_DNA"/>
</dbReference>
<evidence type="ECO:0000313" key="2">
    <source>
        <dbReference type="Proteomes" id="UP000198345"/>
    </source>
</evidence>
<dbReference type="OrthoDB" id="1349136at2"/>
<proteinExistence type="predicted"/>
<sequence>MINKFSNSLLILKSTFFKNKNTGLVKQFFLGLLLVLFSSACSSDGGGSDSEPDSGSDYYFRANLDGRKIDFKTVNFQGGGNDNRFEHVTVGGFEGPHPTKAGELMPPSLDFEIWKLGGDIKAGAYSTPVDQEMVSRYAIQTSNGTILYSTRTADDVFTVKIESISKKGIKGTFSGKVRNMDSGKAIEITDGVFNLPYMDVVNGN</sequence>
<accession>A0A226H9D9</accession>
<reference evidence="1 2" key="1">
    <citation type="submission" date="2016-11" db="EMBL/GenBank/DDBJ databases">
        <title>Whole genomes of Flavobacteriaceae.</title>
        <authorList>
            <person name="Stine C."/>
            <person name="Li C."/>
            <person name="Tadesse D."/>
        </authorList>
    </citation>
    <scope>NUCLEOTIDE SEQUENCE [LARGE SCALE GENOMIC DNA]</scope>
    <source>
        <strain evidence="1 2">DSM 18292</strain>
    </source>
</reference>
<gene>
    <name evidence="1" type="ORF">B0A66_13640</name>
</gene>